<dbReference type="EMBL" id="KQ964807">
    <property type="protein sequence ID" value="KXN65846.1"/>
    <property type="molecule type" value="Genomic_DNA"/>
</dbReference>
<dbReference type="OrthoDB" id="426718at2759"/>
<evidence type="ECO:0000313" key="1">
    <source>
        <dbReference type="EMBL" id="KXN65846.1"/>
    </source>
</evidence>
<evidence type="ECO:0000313" key="2">
    <source>
        <dbReference type="Proteomes" id="UP000070444"/>
    </source>
</evidence>
<protein>
    <submittedName>
        <fullName evidence="1">Uncharacterized protein</fullName>
    </submittedName>
</protein>
<keyword evidence="2" id="KW-1185">Reference proteome</keyword>
<organism evidence="1 2">
    <name type="scientific">Conidiobolus coronatus (strain ATCC 28846 / CBS 209.66 / NRRL 28638)</name>
    <name type="common">Delacroixia coronata</name>
    <dbReference type="NCBI Taxonomy" id="796925"/>
    <lineage>
        <taxon>Eukaryota</taxon>
        <taxon>Fungi</taxon>
        <taxon>Fungi incertae sedis</taxon>
        <taxon>Zoopagomycota</taxon>
        <taxon>Entomophthoromycotina</taxon>
        <taxon>Entomophthoromycetes</taxon>
        <taxon>Entomophthorales</taxon>
        <taxon>Ancylistaceae</taxon>
        <taxon>Conidiobolus</taxon>
    </lineage>
</organism>
<reference evidence="1 2" key="1">
    <citation type="journal article" date="2015" name="Genome Biol. Evol.">
        <title>Phylogenomic analyses indicate that early fungi evolved digesting cell walls of algal ancestors of land plants.</title>
        <authorList>
            <person name="Chang Y."/>
            <person name="Wang S."/>
            <person name="Sekimoto S."/>
            <person name="Aerts A.L."/>
            <person name="Choi C."/>
            <person name="Clum A."/>
            <person name="LaButti K.M."/>
            <person name="Lindquist E.A."/>
            <person name="Yee Ngan C."/>
            <person name="Ohm R.A."/>
            <person name="Salamov A.A."/>
            <person name="Grigoriev I.V."/>
            <person name="Spatafora J.W."/>
            <person name="Berbee M.L."/>
        </authorList>
    </citation>
    <scope>NUCLEOTIDE SEQUENCE [LARGE SCALE GENOMIC DNA]</scope>
    <source>
        <strain evidence="1 2">NRRL 28638</strain>
    </source>
</reference>
<dbReference type="Proteomes" id="UP000070444">
    <property type="component" value="Unassembled WGS sequence"/>
</dbReference>
<proteinExistence type="predicted"/>
<sequence length="113" mass="12908">MLDNREYKSYKVVITVKSLGGSLTTIHVVDIASMVKNKADIFSHLAPRSWGYVHIPVEFCTDFSDIASNSLHERSQNTTKILTMGGKRLIIFDQYLHLNMKWDLDIIFSAFVN</sequence>
<dbReference type="AlphaFoldDB" id="A0A137NSY7"/>
<accession>A0A137NSY7</accession>
<name>A0A137NSY7_CONC2</name>
<gene>
    <name evidence="1" type="ORF">CONCODRAFT_12448</name>
</gene>